<dbReference type="RefSeq" id="XP_067525055.1">
    <property type="nucleotide sequence ID" value="XM_067668954.1"/>
</dbReference>
<reference evidence="1 2" key="1">
    <citation type="journal article" date="2009" name="PLoS Genet.">
        <title>Genomic analysis of the basal lineage fungus Rhizopus oryzae reveals a whole-genome duplication.</title>
        <authorList>
            <person name="Ma L.-J."/>
            <person name="Ibrahim A.S."/>
            <person name="Skory C."/>
            <person name="Grabherr M.G."/>
            <person name="Burger G."/>
            <person name="Butler M."/>
            <person name="Elias M."/>
            <person name="Idnurm A."/>
            <person name="Lang B.F."/>
            <person name="Sone T."/>
            <person name="Abe A."/>
            <person name="Calvo S.E."/>
            <person name="Corrochano L.M."/>
            <person name="Engels R."/>
            <person name="Fu J."/>
            <person name="Hansberg W."/>
            <person name="Kim J.-M."/>
            <person name="Kodira C.D."/>
            <person name="Koehrsen M.J."/>
            <person name="Liu B."/>
            <person name="Miranda-Saavedra D."/>
            <person name="O'Leary S."/>
            <person name="Ortiz-Castellanos L."/>
            <person name="Poulter R."/>
            <person name="Rodriguez-Romero J."/>
            <person name="Ruiz-Herrera J."/>
            <person name="Shen Y.-Q."/>
            <person name="Zeng Q."/>
            <person name="Galagan J."/>
            <person name="Birren B.W."/>
            <person name="Cuomo C.A."/>
            <person name="Wickes B.L."/>
        </authorList>
    </citation>
    <scope>NUCLEOTIDE SEQUENCE [LARGE SCALE GENOMIC DNA]</scope>
    <source>
        <strain evidence="2">RA 99-880 / ATCC MYA-4621 / FGSC 9543 / NRRL 43880</strain>
    </source>
</reference>
<gene>
    <name evidence="1" type="ORF">RO3G_14370</name>
</gene>
<dbReference type="EMBL" id="CH476745">
    <property type="protein sequence ID" value="EIE89659.1"/>
    <property type="molecule type" value="Genomic_DNA"/>
</dbReference>
<dbReference type="InParanoid" id="I1CMH9"/>
<name>I1CMH9_RHIO9</name>
<dbReference type="OMA" id="ASCDYWA"/>
<dbReference type="Proteomes" id="UP000009138">
    <property type="component" value="Unassembled WGS sequence"/>
</dbReference>
<evidence type="ECO:0000313" key="2">
    <source>
        <dbReference type="Proteomes" id="UP000009138"/>
    </source>
</evidence>
<dbReference type="VEuPathDB" id="FungiDB:RO3G_14370"/>
<proteinExistence type="predicted"/>
<accession>I1CMH9</accession>
<dbReference type="GeneID" id="93621335"/>
<evidence type="ECO:0000313" key="1">
    <source>
        <dbReference type="EMBL" id="EIE89659.1"/>
    </source>
</evidence>
<dbReference type="AlphaFoldDB" id="I1CMH9"/>
<keyword evidence="2" id="KW-1185">Reference proteome</keyword>
<dbReference type="OrthoDB" id="2290293at2759"/>
<protein>
    <submittedName>
        <fullName evidence="1">Uncharacterized protein</fullName>
    </submittedName>
</protein>
<organism evidence="1 2">
    <name type="scientific">Rhizopus delemar (strain RA 99-880 / ATCC MYA-4621 / FGSC 9543 / NRRL 43880)</name>
    <name type="common">Mucormycosis agent</name>
    <name type="synonym">Rhizopus arrhizus var. delemar</name>
    <dbReference type="NCBI Taxonomy" id="246409"/>
    <lineage>
        <taxon>Eukaryota</taxon>
        <taxon>Fungi</taxon>
        <taxon>Fungi incertae sedis</taxon>
        <taxon>Mucoromycota</taxon>
        <taxon>Mucoromycotina</taxon>
        <taxon>Mucoromycetes</taxon>
        <taxon>Mucorales</taxon>
        <taxon>Mucorineae</taxon>
        <taxon>Rhizopodaceae</taxon>
        <taxon>Rhizopus</taxon>
    </lineage>
</organism>
<sequence length="302" mass="33805">MNPKYLLGSDLMAKIILRDANALIVHVGEKAKLLYASRPTEWPNGTKSDVVYTASVSSNELPPVLVEVQHFITMDFINRLMSYSLSIKKKLKAKPIVIVFGTHAIRGDVSKALEATEFSFMKQISCKYWAEKCYVLSQSTVGEASEKTAPLPPLMAIAYFFSSQKLSLMSTEYHNYPALQTLYSVAKEQTEIHVLVEQSTCDVLLEVCNQTSLQLKKILNALDETPDTFSKKHLRAYADDDALYTQTCRYKYSRTSEVLVESMPPPELPESAKDSLSLASFNTEEPMISITACKSSILVVLY</sequence>